<evidence type="ECO:0000313" key="3">
    <source>
        <dbReference type="EMBL" id="KAJ2892668.1"/>
    </source>
</evidence>
<keyword evidence="4" id="KW-1185">Reference proteome</keyword>
<keyword evidence="1" id="KW-0175">Coiled coil</keyword>
<feature type="compositionally biased region" description="Low complexity" evidence="2">
    <location>
        <begin position="358"/>
        <end position="373"/>
    </location>
</feature>
<comment type="caution">
    <text evidence="3">The sequence shown here is derived from an EMBL/GenBank/DDBJ whole genome shotgun (WGS) entry which is preliminary data.</text>
</comment>
<dbReference type="AlphaFoldDB" id="A0AAD5WM99"/>
<name>A0AAD5WM99_9PEZI</name>
<dbReference type="PANTHER" id="PTHR21974:SF2">
    <property type="entry name" value="RE15880P"/>
    <property type="match status" value="1"/>
</dbReference>
<feature type="region of interest" description="Disordered" evidence="2">
    <location>
        <begin position="345"/>
        <end position="380"/>
    </location>
</feature>
<evidence type="ECO:0000313" key="4">
    <source>
        <dbReference type="Proteomes" id="UP001201980"/>
    </source>
</evidence>
<evidence type="ECO:0000256" key="1">
    <source>
        <dbReference type="SAM" id="Coils"/>
    </source>
</evidence>
<feature type="compositionally biased region" description="Basic and acidic residues" evidence="2">
    <location>
        <begin position="167"/>
        <end position="178"/>
    </location>
</feature>
<feature type="region of interest" description="Disordered" evidence="2">
    <location>
        <begin position="155"/>
        <end position="178"/>
    </location>
</feature>
<accession>A0AAD5WM99</accession>
<evidence type="ECO:0000256" key="2">
    <source>
        <dbReference type="SAM" id="MobiDB-lite"/>
    </source>
</evidence>
<dbReference type="EMBL" id="JAKWBI020000752">
    <property type="protein sequence ID" value="KAJ2892668.1"/>
    <property type="molecule type" value="Genomic_DNA"/>
</dbReference>
<dbReference type="PANTHER" id="PTHR21974">
    <property type="entry name" value="RE15880P"/>
    <property type="match status" value="1"/>
</dbReference>
<sequence length="380" mass="42881">MSSTTDKIKHAANRNRKLVTILSETDHAHSELEQQDRYISDLNTGITQSRKEVAELDSKRKKELKEHASYRDSVMKRFAYKAVGKKEDFEAKAKKEEKEYFEALQEEHKTQQLLKNQEEALEEAQTARQEMVGKCQRHDQAQRDMDALYEEVFQGPSPGFPEEDAAEERRRGAGEDCRNMRSRAEAQAQAVRCMENAMAKMIGAYRSMQTALNHSRRDMWGGGTLTDMMERNALSKAEVLSTEARLAVSQAQQFDGQIQALPQVQVPTGDILTDVFFDNIFTDMMFHDKIKQGMVEMEHARGILERMLGQARTRAGQLEGEVAKRQSALENARLELQKIREQEFERVAGSGGNDAAALPSSGSTGTGLGSNNPFRQTVNE</sequence>
<feature type="coiled-coil region" evidence="1">
    <location>
        <begin position="46"/>
        <end position="134"/>
    </location>
</feature>
<protein>
    <submittedName>
        <fullName evidence="3">Uncharacterized protein</fullName>
    </submittedName>
</protein>
<gene>
    <name evidence="3" type="ORF">MKZ38_009483</name>
</gene>
<reference evidence="3" key="1">
    <citation type="submission" date="2022-07" db="EMBL/GenBank/DDBJ databases">
        <title>Draft genome sequence of Zalerion maritima ATCC 34329, a (micro)plastics degrading marine fungus.</title>
        <authorList>
            <person name="Paco A."/>
            <person name="Goncalves M.F.M."/>
            <person name="Rocha-Santos T.A.P."/>
            <person name="Alves A."/>
        </authorList>
    </citation>
    <scope>NUCLEOTIDE SEQUENCE</scope>
    <source>
        <strain evidence="3">ATCC 34329</strain>
    </source>
</reference>
<proteinExistence type="predicted"/>
<dbReference type="Proteomes" id="UP001201980">
    <property type="component" value="Unassembled WGS sequence"/>
</dbReference>
<organism evidence="3 4">
    <name type="scientific">Zalerion maritima</name>
    <dbReference type="NCBI Taxonomy" id="339359"/>
    <lineage>
        <taxon>Eukaryota</taxon>
        <taxon>Fungi</taxon>
        <taxon>Dikarya</taxon>
        <taxon>Ascomycota</taxon>
        <taxon>Pezizomycotina</taxon>
        <taxon>Sordariomycetes</taxon>
        <taxon>Lulworthiomycetidae</taxon>
        <taxon>Lulworthiales</taxon>
        <taxon>Lulworthiaceae</taxon>
        <taxon>Zalerion</taxon>
    </lineage>
</organism>